<evidence type="ECO:0000313" key="11">
    <source>
        <dbReference type="EMBL" id="MBM7413724.1"/>
    </source>
</evidence>
<dbReference type="SUPFAM" id="SSF141523">
    <property type="entry name" value="L,D-transpeptidase catalytic domain-like"/>
    <property type="match status" value="1"/>
</dbReference>
<evidence type="ECO:0000256" key="5">
    <source>
        <dbReference type="ARBA" id="ARBA00023315"/>
    </source>
</evidence>
<evidence type="ECO:0000313" key="12">
    <source>
        <dbReference type="Proteomes" id="UP000703038"/>
    </source>
</evidence>
<evidence type="ECO:0000256" key="6">
    <source>
        <dbReference type="ARBA" id="ARBA00023316"/>
    </source>
</evidence>
<feature type="region of interest" description="Disordered" evidence="8">
    <location>
        <begin position="32"/>
        <end position="61"/>
    </location>
</feature>
<keyword evidence="4 7" id="KW-0573">Peptidoglycan synthesis</keyword>
<dbReference type="Gene3D" id="2.60.40.3780">
    <property type="match status" value="1"/>
</dbReference>
<dbReference type="Gene3D" id="2.40.440.10">
    <property type="entry name" value="L,D-transpeptidase catalytic domain-like"/>
    <property type="match status" value="1"/>
</dbReference>
<evidence type="ECO:0000256" key="9">
    <source>
        <dbReference type="SAM" id="SignalP"/>
    </source>
</evidence>
<keyword evidence="9" id="KW-0732">Signal</keyword>
<dbReference type="PANTHER" id="PTHR30582">
    <property type="entry name" value="L,D-TRANSPEPTIDASE"/>
    <property type="match status" value="1"/>
</dbReference>
<dbReference type="PANTHER" id="PTHR30582:SF2">
    <property type="entry name" value="L,D-TRANSPEPTIDASE YCIB-RELATED"/>
    <property type="match status" value="1"/>
</dbReference>
<feature type="active site" description="Proton donor/acceptor" evidence="7">
    <location>
        <position position="345"/>
    </location>
</feature>
<keyword evidence="6 7" id="KW-0961">Cell wall biogenesis/degradation</keyword>
<comment type="pathway">
    <text evidence="1 7">Cell wall biogenesis; peptidoglycan biosynthesis.</text>
</comment>
<evidence type="ECO:0000256" key="2">
    <source>
        <dbReference type="ARBA" id="ARBA00022679"/>
    </source>
</evidence>
<evidence type="ECO:0000256" key="3">
    <source>
        <dbReference type="ARBA" id="ARBA00022960"/>
    </source>
</evidence>
<keyword evidence="3 7" id="KW-0133">Cell shape</keyword>
<keyword evidence="12" id="KW-1185">Reference proteome</keyword>
<evidence type="ECO:0000256" key="1">
    <source>
        <dbReference type="ARBA" id="ARBA00004752"/>
    </source>
</evidence>
<dbReference type="Gene3D" id="2.60.40.3710">
    <property type="match status" value="1"/>
</dbReference>
<comment type="caution">
    <text evidence="11">The sequence shown here is derived from an EMBL/GenBank/DDBJ whole genome shotgun (WGS) entry which is preliminary data.</text>
</comment>
<dbReference type="InterPro" id="IPR050979">
    <property type="entry name" value="LD-transpeptidase"/>
</dbReference>
<evidence type="ECO:0000256" key="4">
    <source>
        <dbReference type="ARBA" id="ARBA00022984"/>
    </source>
</evidence>
<dbReference type="Pfam" id="PF17964">
    <property type="entry name" value="Big_10"/>
    <property type="match status" value="1"/>
</dbReference>
<dbReference type="PROSITE" id="PS52029">
    <property type="entry name" value="LD_TPASE"/>
    <property type="match status" value="1"/>
</dbReference>
<accession>A0ABS2KP35</accession>
<evidence type="ECO:0000256" key="7">
    <source>
        <dbReference type="PROSITE-ProRule" id="PRU01373"/>
    </source>
</evidence>
<evidence type="ECO:0000256" key="8">
    <source>
        <dbReference type="SAM" id="MobiDB-lite"/>
    </source>
</evidence>
<dbReference type="RefSeq" id="WP_204866416.1">
    <property type="nucleotide sequence ID" value="NZ_JAFBBK010000001.1"/>
</dbReference>
<dbReference type="InterPro" id="IPR005490">
    <property type="entry name" value="LD_TPept_cat_dom"/>
</dbReference>
<dbReference type="EMBL" id="JAFBBK010000001">
    <property type="protein sequence ID" value="MBM7413724.1"/>
    <property type="molecule type" value="Genomic_DNA"/>
</dbReference>
<protein>
    <submittedName>
        <fullName evidence="11">Lipoprotein-anchoring transpeptidase ErfK/SrfK</fullName>
    </submittedName>
</protein>
<keyword evidence="11" id="KW-0449">Lipoprotein</keyword>
<proteinExistence type="predicted"/>
<dbReference type="CDD" id="cd13432">
    <property type="entry name" value="LDT_IgD_like_2"/>
    <property type="match status" value="1"/>
</dbReference>
<dbReference type="Proteomes" id="UP000703038">
    <property type="component" value="Unassembled WGS sequence"/>
</dbReference>
<reference evidence="11 12" key="1">
    <citation type="submission" date="2021-01" db="EMBL/GenBank/DDBJ databases">
        <title>Genomics of switchgrass bacterial isolates.</title>
        <authorList>
            <person name="Shade A."/>
        </authorList>
    </citation>
    <scope>NUCLEOTIDE SEQUENCE [LARGE SCALE GENOMIC DNA]</scope>
    <source>
        <strain evidence="11 12">PvP111</strain>
    </source>
</reference>
<dbReference type="PROSITE" id="PS51257">
    <property type="entry name" value="PROKAR_LIPOPROTEIN"/>
    <property type="match status" value="1"/>
</dbReference>
<keyword evidence="2" id="KW-0808">Transferase</keyword>
<evidence type="ECO:0000259" key="10">
    <source>
        <dbReference type="PROSITE" id="PS52029"/>
    </source>
</evidence>
<feature type="signal peptide" evidence="9">
    <location>
        <begin position="1"/>
        <end position="25"/>
    </location>
</feature>
<feature type="compositionally biased region" description="Low complexity" evidence="8">
    <location>
        <begin position="41"/>
        <end position="55"/>
    </location>
</feature>
<sequence>MSSRPALLRTVLLACLAFVMLLASACTIGSGDGGSGGDSGGAPETTQAAPAPTVTLDPPDGAADVNPLAPVSVTASNGTITAVRMTNADGVVVDGVVTPDGSTWKPATTLGYGKQYSLEIDTEATDGAAHEQTSSFTTVEPDNYTLPSFVTSGGNLLTDGGTFGVGIVAVVHFDEPIGDRVAAERTLSVQTTPAVTGSWYWADDQNVHWRPENYYAPGTAVTISAKVYGVEVGEGLFGQEDVTTSFTIGDSHVSVADDDTKQVEVYENGTLVRTMPTSMGMGGSETVGGQTLTFWTQPGVYTVLDKANPVIMDSSTYGLPVNSRLGYKESINYATRISNDGIYLHELEDTVWAQGNTNVSHGCLNLSRANASWFYDFSVPGDVVEVRDTGGAPLQQWQNGDWSVPWSEWLAGSALA</sequence>
<name>A0ABS2KP35_9NOCA</name>
<gene>
    <name evidence="11" type="ORF">JOE42_000457</name>
</gene>
<feature type="active site" description="Nucleophile" evidence="7">
    <location>
        <position position="363"/>
    </location>
</feature>
<dbReference type="CDD" id="cd16913">
    <property type="entry name" value="YkuD_like"/>
    <property type="match status" value="1"/>
</dbReference>
<dbReference type="InterPro" id="IPR038063">
    <property type="entry name" value="Transpep_catalytic_dom"/>
</dbReference>
<organism evidence="11 12">
    <name type="scientific">Rhodococcoides corynebacterioides</name>
    <dbReference type="NCBI Taxonomy" id="53972"/>
    <lineage>
        <taxon>Bacteria</taxon>
        <taxon>Bacillati</taxon>
        <taxon>Actinomycetota</taxon>
        <taxon>Actinomycetes</taxon>
        <taxon>Mycobacteriales</taxon>
        <taxon>Nocardiaceae</taxon>
        <taxon>Rhodococcoides</taxon>
    </lineage>
</organism>
<keyword evidence="5" id="KW-0012">Acyltransferase</keyword>
<feature type="chain" id="PRO_5047211400" evidence="9">
    <location>
        <begin position="26"/>
        <end position="416"/>
    </location>
</feature>
<dbReference type="InterPro" id="IPR041280">
    <property type="entry name" value="Big_10"/>
</dbReference>
<dbReference type="Pfam" id="PF03734">
    <property type="entry name" value="YkuD"/>
    <property type="match status" value="1"/>
</dbReference>
<feature type="domain" description="L,D-TPase catalytic" evidence="10">
    <location>
        <begin position="252"/>
        <end position="387"/>
    </location>
</feature>